<accession>A0A7X8THF7</accession>
<dbReference type="EMBL" id="JABAHY010000001">
    <property type="protein sequence ID" value="NLS08793.1"/>
    <property type="molecule type" value="Genomic_DNA"/>
</dbReference>
<dbReference type="InterPro" id="IPR025365">
    <property type="entry name" value="DUF4269"/>
</dbReference>
<proteinExistence type="predicted"/>
<keyword evidence="2" id="KW-1185">Reference proteome</keyword>
<organism evidence="1 2">
    <name type="scientific">Nesterenkonia sedimenti</name>
    <dbReference type="NCBI Taxonomy" id="1463632"/>
    <lineage>
        <taxon>Bacteria</taxon>
        <taxon>Bacillati</taxon>
        <taxon>Actinomycetota</taxon>
        <taxon>Actinomycetes</taxon>
        <taxon>Micrococcales</taxon>
        <taxon>Micrococcaceae</taxon>
        <taxon>Nesterenkonia</taxon>
    </lineage>
</organism>
<comment type="caution">
    <text evidence="1">The sequence shown here is derived from an EMBL/GenBank/DDBJ whole genome shotgun (WGS) entry which is preliminary data.</text>
</comment>
<evidence type="ECO:0000313" key="2">
    <source>
        <dbReference type="Proteomes" id="UP000523139"/>
    </source>
</evidence>
<sequence>MPHDVIAATEKLLDRSYLLAGSQRQQTAAEALQDLGLDSIPEIEEWVLAGTLPLGIDVDTSDLDILVSSRDPKAARDAVVECFSQAPGLSVWPHSREEETWCVAFEGDAFPIEFFIQQTPVREQRAFRHLVAEYVLLQRGGPVLAEQVHQLKVSGMKTEPAFAHALGLEGDPYLALLDEGLLA</sequence>
<dbReference type="Pfam" id="PF14091">
    <property type="entry name" value="DUF4269"/>
    <property type="match status" value="1"/>
</dbReference>
<dbReference type="Proteomes" id="UP000523139">
    <property type="component" value="Unassembled WGS sequence"/>
</dbReference>
<dbReference type="RefSeq" id="WP_168886275.1">
    <property type="nucleotide sequence ID" value="NZ_JABAHY010000001.1"/>
</dbReference>
<protein>
    <submittedName>
        <fullName evidence="1">DUF4269 domain-containing protein</fullName>
    </submittedName>
</protein>
<evidence type="ECO:0000313" key="1">
    <source>
        <dbReference type="EMBL" id="NLS08793.1"/>
    </source>
</evidence>
<reference evidence="1 2" key="1">
    <citation type="submission" date="2020-04" db="EMBL/GenBank/DDBJ databases">
        <title>Nesterenkonia sp. nov., isolated from marine sediment.</title>
        <authorList>
            <person name="Zhang G."/>
        </authorList>
    </citation>
    <scope>NUCLEOTIDE SEQUENCE [LARGE SCALE GENOMIC DNA]</scope>
    <source>
        <strain evidence="1 2">MY13</strain>
    </source>
</reference>
<gene>
    <name evidence="1" type="ORF">HGQ17_01990</name>
</gene>
<dbReference type="AlphaFoldDB" id="A0A7X8THF7"/>
<name>A0A7X8THF7_9MICC</name>